<keyword evidence="3" id="KW-1185">Reference proteome</keyword>
<dbReference type="EMBL" id="OX465084">
    <property type="protein sequence ID" value="CAI9297291.1"/>
    <property type="molecule type" value="Genomic_DNA"/>
</dbReference>
<dbReference type="PANTHER" id="PTHR31099">
    <property type="entry name" value="OS06G0165300 PROTEIN"/>
    <property type="match status" value="1"/>
</dbReference>
<dbReference type="AlphaFoldDB" id="A0AA35ZRC6"/>
<dbReference type="InterPro" id="IPR007321">
    <property type="entry name" value="Transposase_28"/>
</dbReference>
<reference evidence="2" key="1">
    <citation type="submission" date="2023-04" db="EMBL/GenBank/DDBJ databases">
        <authorList>
            <person name="Vijverberg K."/>
            <person name="Xiong W."/>
            <person name="Schranz E."/>
        </authorList>
    </citation>
    <scope>NUCLEOTIDE SEQUENCE</scope>
</reference>
<dbReference type="Proteomes" id="UP001177003">
    <property type="component" value="Chromosome 8"/>
</dbReference>
<accession>A0AA35ZRC6</accession>
<organism evidence="2 3">
    <name type="scientific">Lactuca saligna</name>
    <name type="common">Willowleaf lettuce</name>
    <dbReference type="NCBI Taxonomy" id="75948"/>
    <lineage>
        <taxon>Eukaryota</taxon>
        <taxon>Viridiplantae</taxon>
        <taxon>Streptophyta</taxon>
        <taxon>Embryophyta</taxon>
        <taxon>Tracheophyta</taxon>
        <taxon>Spermatophyta</taxon>
        <taxon>Magnoliopsida</taxon>
        <taxon>eudicotyledons</taxon>
        <taxon>Gunneridae</taxon>
        <taxon>Pentapetalae</taxon>
        <taxon>asterids</taxon>
        <taxon>campanulids</taxon>
        <taxon>Asterales</taxon>
        <taxon>Asteraceae</taxon>
        <taxon>Cichorioideae</taxon>
        <taxon>Cichorieae</taxon>
        <taxon>Lactucinae</taxon>
        <taxon>Lactuca</taxon>
    </lineage>
</organism>
<proteinExistence type="predicted"/>
<protein>
    <recommendedName>
        <fullName evidence="1">Transposase (putative) gypsy type domain-containing protein</fullName>
    </recommendedName>
</protein>
<feature type="domain" description="Transposase (putative) gypsy type" evidence="1">
    <location>
        <begin position="72"/>
        <end position="137"/>
    </location>
</feature>
<dbReference type="PANTHER" id="PTHR31099:SF28">
    <property type="entry name" value="F5J5.12"/>
    <property type="match status" value="1"/>
</dbReference>
<gene>
    <name evidence="2" type="ORF">LSALG_LOCUS36116</name>
</gene>
<evidence type="ECO:0000313" key="3">
    <source>
        <dbReference type="Proteomes" id="UP001177003"/>
    </source>
</evidence>
<dbReference type="Pfam" id="PF04195">
    <property type="entry name" value="Transposase_28"/>
    <property type="match status" value="1"/>
</dbReference>
<sequence length="228" mass="25846">MVYSQTRGGPLLIAYAVDRAISPFFGGFIKKKGSYYRRIGIFSVSICICSEQGVQIPLPDASLYSPPKGKVIILIALFEAGLRFPTTYFFNLIIREYGFSVRELTPIAIKTIMGFELLCHALSLLPTVPTFKYFFNASTQSRTWTLSRRWGLPTLIHDKKSKKIWHEKFLWVNNDLVVLSYPRTKAYVDRSPTLFGADKELAGVLEKININGKDWLDCFLATGEMRAA</sequence>
<name>A0AA35ZRC6_LACSI</name>
<evidence type="ECO:0000313" key="2">
    <source>
        <dbReference type="EMBL" id="CAI9297291.1"/>
    </source>
</evidence>
<evidence type="ECO:0000259" key="1">
    <source>
        <dbReference type="Pfam" id="PF04195"/>
    </source>
</evidence>